<dbReference type="SUPFAM" id="SSF55874">
    <property type="entry name" value="ATPase domain of HSP90 chaperone/DNA topoisomerase II/histidine kinase"/>
    <property type="match status" value="1"/>
</dbReference>
<dbReference type="InterPro" id="IPR003594">
    <property type="entry name" value="HATPase_dom"/>
</dbReference>
<feature type="domain" description="Histidine kinase" evidence="6">
    <location>
        <begin position="140"/>
        <end position="357"/>
    </location>
</feature>
<dbReference type="OrthoDB" id="7267626at2"/>
<dbReference type="PROSITE" id="PS50112">
    <property type="entry name" value="PAS"/>
    <property type="match status" value="1"/>
</dbReference>
<dbReference type="InterPro" id="IPR013656">
    <property type="entry name" value="PAS_4"/>
</dbReference>
<name>A0A418VXB4_9PROT</name>
<gene>
    <name evidence="8" type="ORF">D3877_16970</name>
</gene>
<keyword evidence="3" id="KW-0597">Phosphoprotein</keyword>
<dbReference type="PANTHER" id="PTHR43047">
    <property type="entry name" value="TWO-COMPONENT HISTIDINE PROTEIN KINASE"/>
    <property type="match status" value="1"/>
</dbReference>
<keyword evidence="5 8" id="KW-0418">Kinase</keyword>
<dbReference type="CDD" id="cd00082">
    <property type="entry name" value="HisKA"/>
    <property type="match status" value="1"/>
</dbReference>
<dbReference type="SUPFAM" id="SSF47384">
    <property type="entry name" value="Homodimeric domain of signal transducing histidine kinase"/>
    <property type="match status" value="1"/>
</dbReference>
<dbReference type="GO" id="GO:0005886">
    <property type="term" value="C:plasma membrane"/>
    <property type="evidence" value="ECO:0007669"/>
    <property type="project" value="TreeGrafter"/>
</dbReference>
<dbReference type="PRINTS" id="PR00344">
    <property type="entry name" value="BCTRLSENSOR"/>
</dbReference>
<dbReference type="Pfam" id="PF00512">
    <property type="entry name" value="HisKA"/>
    <property type="match status" value="1"/>
</dbReference>
<dbReference type="Gene3D" id="3.30.450.20">
    <property type="entry name" value="PAS domain"/>
    <property type="match status" value="1"/>
</dbReference>
<keyword evidence="9" id="KW-1185">Reference proteome</keyword>
<evidence type="ECO:0000256" key="1">
    <source>
        <dbReference type="ARBA" id="ARBA00000085"/>
    </source>
</evidence>
<dbReference type="Gene3D" id="3.30.565.10">
    <property type="entry name" value="Histidine kinase-like ATPase, C-terminal domain"/>
    <property type="match status" value="1"/>
</dbReference>
<dbReference type="SUPFAM" id="SSF55785">
    <property type="entry name" value="PYP-like sensor domain (PAS domain)"/>
    <property type="match status" value="1"/>
</dbReference>
<feature type="domain" description="PAS" evidence="7">
    <location>
        <begin position="11"/>
        <end position="56"/>
    </location>
</feature>
<dbReference type="AlphaFoldDB" id="A0A418VXB4"/>
<dbReference type="EC" id="2.7.13.3" evidence="2"/>
<dbReference type="PROSITE" id="PS50109">
    <property type="entry name" value="HIS_KIN"/>
    <property type="match status" value="1"/>
</dbReference>
<organism evidence="8 9">
    <name type="scientific">Azospirillum cavernae</name>
    <dbReference type="NCBI Taxonomy" id="2320860"/>
    <lineage>
        <taxon>Bacteria</taxon>
        <taxon>Pseudomonadati</taxon>
        <taxon>Pseudomonadota</taxon>
        <taxon>Alphaproteobacteria</taxon>
        <taxon>Rhodospirillales</taxon>
        <taxon>Azospirillaceae</taxon>
        <taxon>Azospirillum</taxon>
    </lineage>
</organism>
<dbReference type="SMART" id="SM00388">
    <property type="entry name" value="HisKA"/>
    <property type="match status" value="1"/>
</dbReference>
<dbReference type="PANTHER" id="PTHR43047:SF9">
    <property type="entry name" value="HISTIDINE KINASE"/>
    <property type="match status" value="1"/>
</dbReference>
<evidence type="ECO:0000259" key="6">
    <source>
        <dbReference type="PROSITE" id="PS50109"/>
    </source>
</evidence>
<comment type="caution">
    <text evidence="8">The sequence shown here is derived from an EMBL/GenBank/DDBJ whole genome shotgun (WGS) entry which is preliminary data.</text>
</comment>
<evidence type="ECO:0000313" key="9">
    <source>
        <dbReference type="Proteomes" id="UP000283458"/>
    </source>
</evidence>
<evidence type="ECO:0000256" key="4">
    <source>
        <dbReference type="ARBA" id="ARBA00022679"/>
    </source>
</evidence>
<dbReference type="InterPro" id="IPR003661">
    <property type="entry name" value="HisK_dim/P_dom"/>
</dbReference>
<dbReference type="InterPro" id="IPR004358">
    <property type="entry name" value="Sig_transdc_His_kin-like_C"/>
</dbReference>
<evidence type="ECO:0000313" key="8">
    <source>
        <dbReference type="EMBL" id="RJF81799.1"/>
    </source>
</evidence>
<dbReference type="Pfam" id="PF02518">
    <property type="entry name" value="HATPase_c"/>
    <property type="match status" value="1"/>
</dbReference>
<accession>A0A418VXB4</accession>
<dbReference type="InterPro" id="IPR005467">
    <property type="entry name" value="His_kinase_dom"/>
</dbReference>
<dbReference type="Gene3D" id="1.10.287.130">
    <property type="match status" value="1"/>
</dbReference>
<evidence type="ECO:0000259" key="7">
    <source>
        <dbReference type="PROSITE" id="PS50112"/>
    </source>
</evidence>
<comment type="catalytic activity">
    <reaction evidence="1">
        <text>ATP + protein L-histidine = ADP + protein N-phospho-L-histidine.</text>
        <dbReference type="EC" id="2.7.13.3"/>
    </reaction>
</comment>
<dbReference type="InterPro" id="IPR036890">
    <property type="entry name" value="HATPase_C_sf"/>
</dbReference>
<dbReference type="InterPro" id="IPR035965">
    <property type="entry name" value="PAS-like_dom_sf"/>
</dbReference>
<evidence type="ECO:0000256" key="2">
    <source>
        <dbReference type="ARBA" id="ARBA00012438"/>
    </source>
</evidence>
<reference evidence="8 9" key="1">
    <citation type="submission" date="2018-09" db="EMBL/GenBank/DDBJ databases">
        <authorList>
            <person name="Zhu H."/>
        </authorList>
    </citation>
    <scope>NUCLEOTIDE SEQUENCE [LARGE SCALE GENOMIC DNA]</scope>
    <source>
        <strain evidence="8 9">K2W22B-5</strain>
    </source>
</reference>
<evidence type="ECO:0000256" key="3">
    <source>
        <dbReference type="ARBA" id="ARBA00022553"/>
    </source>
</evidence>
<proteinExistence type="predicted"/>
<dbReference type="InterPro" id="IPR000014">
    <property type="entry name" value="PAS"/>
</dbReference>
<dbReference type="RefSeq" id="WP_119831887.1">
    <property type="nucleotide sequence ID" value="NZ_QYUL01000002.1"/>
</dbReference>
<evidence type="ECO:0000256" key="5">
    <source>
        <dbReference type="ARBA" id="ARBA00022777"/>
    </source>
</evidence>
<dbReference type="InterPro" id="IPR036097">
    <property type="entry name" value="HisK_dim/P_sf"/>
</dbReference>
<dbReference type="SMART" id="SM00091">
    <property type="entry name" value="PAS"/>
    <property type="match status" value="1"/>
</dbReference>
<dbReference type="Pfam" id="PF08448">
    <property type="entry name" value="PAS_4"/>
    <property type="match status" value="1"/>
</dbReference>
<dbReference type="Proteomes" id="UP000283458">
    <property type="component" value="Unassembled WGS sequence"/>
</dbReference>
<dbReference type="GO" id="GO:0000155">
    <property type="term" value="F:phosphorelay sensor kinase activity"/>
    <property type="evidence" value="ECO:0007669"/>
    <property type="project" value="InterPro"/>
</dbReference>
<protein>
    <recommendedName>
        <fullName evidence="2">histidine kinase</fullName>
        <ecNumber evidence="2">2.7.13.3</ecNumber>
    </recommendedName>
</protein>
<keyword evidence="4" id="KW-0808">Transferase</keyword>
<dbReference type="EMBL" id="QYUL01000002">
    <property type="protein sequence ID" value="RJF81799.1"/>
    <property type="molecule type" value="Genomic_DNA"/>
</dbReference>
<sequence>MTLTDGHRTKREDFLDRLLSANDAPHALLDLDGRCLAANGAFSQALGRDTAEVEGKPLAAVAGAAALAEAVDAHRAGVVETGEAVALLGALAGTDVTLRPARGADGAVTALALIGEDARLTQARRDTAQAQAATGRFLAKASHDLRQPFQAMHLFHHLLAGRQSDPSGIDLANKLGQSIQGAESLLNALLEVSRLEAGLVVAQPRAFPIDDTLSHLLQEFAPEAEAKGLRFNVRPAEVEVLSDPLLLERLLRPILANAVRYTRKGGILLATRRRPALVRIEVWDSGVGIDPANHAVIFEDFHRITHAELERRAAPGQGVGLGLGVVRRLARVLNLPVTVRSKPGRGAIFAVDVPRAPQHALAAQASD</sequence>
<dbReference type="GO" id="GO:0009927">
    <property type="term" value="F:histidine phosphotransfer kinase activity"/>
    <property type="evidence" value="ECO:0007669"/>
    <property type="project" value="TreeGrafter"/>
</dbReference>
<dbReference type="SMART" id="SM00387">
    <property type="entry name" value="HATPase_c"/>
    <property type="match status" value="1"/>
</dbReference>